<keyword evidence="2" id="KW-1185">Reference proteome</keyword>
<organism evidence="1 2">
    <name type="scientific">Somion occarium</name>
    <dbReference type="NCBI Taxonomy" id="3059160"/>
    <lineage>
        <taxon>Eukaryota</taxon>
        <taxon>Fungi</taxon>
        <taxon>Dikarya</taxon>
        <taxon>Basidiomycota</taxon>
        <taxon>Agaricomycotina</taxon>
        <taxon>Agaricomycetes</taxon>
        <taxon>Polyporales</taxon>
        <taxon>Cerrenaceae</taxon>
        <taxon>Somion</taxon>
    </lineage>
</organism>
<proteinExistence type="predicted"/>
<evidence type="ECO:0000313" key="1">
    <source>
        <dbReference type="EMBL" id="CAL1699448.1"/>
    </source>
</evidence>
<evidence type="ECO:0000313" key="2">
    <source>
        <dbReference type="Proteomes" id="UP001497453"/>
    </source>
</evidence>
<dbReference type="Proteomes" id="UP001497453">
    <property type="component" value="Chromosome 11"/>
</dbReference>
<name>A0ABP1CXJ3_9APHY</name>
<reference evidence="2" key="1">
    <citation type="submission" date="2024-04" db="EMBL/GenBank/DDBJ databases">
        <authorList>
            <person name="Shaw F."/>
            <person name="Minotto A."/>
        </authorList>
    </citation>
    <scope>NUCLEOTIDE SEQUENCE [LARGE SCALE GENOMIC DNA]</scope>
</reference>
<gene>
    <name evidence="1" type="ORF">GFSPODELE1_LOCUS2680</name>
</gene>
<sequence length="91" mass="10685">MTILIYDRVRLAQVHTTPEETNRYAEFGIRDVSVRTEADRLTTYLVALASDLEMTKPSFRVRSSYYALRCSKQQEFEKHPWTSRLSIAKKI</sequence>
<accession>A0ABP1CXJ3</accession>
<protein>
    <submittedName>
        <fullName evidence="1">Uncharacterized protein</fullName>
    </submittedName>
</protein>
<dbReference type="EMBL" id="OZ037954">
    <property type="protein sequence ID" value="CAL1699448.1"/>
    <property type="molecule type" value="Genomic_DNA"/>
</dbReference>